<dbReference type="EMBL" id="JAAGYP010000415">
    <property type="protein sequence ID" value="NEN73985.1"/>
    <property type="molecule type" value="Genomic_DNA"/>
</dbReference>
<proteinExistence type="predicted"/>
<feature type="non-terminal residue" evidence="1">
    <location>
        <position position="1"/>
    </location>
</feature>
<dbReference type="AlphaFoldDB" id="A0A8T6QGJ3"/>
<gene>
    <name evidence="1" type="ORF">G3W53_29030</name>
</gene>
<name>A0A8T6QGJ3_ECOLX</name>
<comment type="caution">
    <text evidence="1">The sequence shown here is derived from an EMBL/GenBank/DDBJ whole genome shotgun (WGS) entry which is preliminary data.</text>
</comment>
<accession>A0A8T6QGJ3</accession>
<reference evidence="1 2" key="1">
    <citation type="submission" date="2020-02" db="EMBL/GenBank/DDBJ databases">
        <authorList>
            <person name="Subbiah M."/>
            <person name="Call D."/>
        </authorList>
    </citation>
    <scope>NUCLEOTIDE SEQUENCE [LARGE SCALE GENOMIC DNA]</scope>
    <source>
        <strain evidence="1 2">8375wB1</strain>
    </source>
</reference>
<evidence type="ECO:0000313" key="1">
    <source>
        <dbReference type="EMBL" id="NEN73985.1"/>
    </source>
</evidence>
<organism evidence="1 2">
    <name type="scientific">Escherichia coli</name>
    <dbReference type="NCBI Taxonomy" id="562"/>
    <lineage>
        <taxon>Bacteria</taxon>
        <taxon>Pseudomonadati</taxon>
        <taxon>Pseudomonadota</taxon>
        <taxon>Gammaproteobacteria</taxon>
        <taxon>Enterobacterales</taxon>
        <taxon>Enterobacteriaceae</taxon>
        <taxon>Escherichia</taxon>
    </lineage>
</organism>
<sequence length="48" mass="5068">LLAVILHPVILERASAMQWLNTGPTEDFFGPGLAVKSVNFLAASAPFG</sequence>
<evidence type="ECO:0000313" key="2">
    <source>
        <dbReference type="Proteomes" id="UP000471360"/>
    </source>
</evidence>
<dbReference type="Proteomes" id="UP000471360">
    <property type="component" value="Unassembled WGS sequence"/>
</dbReference>
<protein>
    <submittedName>
        <fullName evidence="1">Uncharacterized protein</fullName>
    </submittedName>
</protein>